<dbReference type="EMBL" id="QGNW01000033">
    <property type="protein sequence ID" value="RVX10664.1"/>
    <property type="molecule type" value="Genomic_DNA"/>
</dbReference>
<name>A0A438JP08_VITVI</name>
<dbReference type="AlphaFoldDB" id="A0A438JP08"/>
<evidence type="ECO:0000313" key="3">
    <source>
        <dbReference type="Proteomes" id="UP000288805"/>
    </source>
</evidence>
<comment type="caution">
    <text evidence="2">The sequence shown here is derived from an EMBL/GenBank/DDBJ whole genome shotgun (WGS) entry which is preliminary data.</text>
</comment>
<protein>
    <submittedName>
        <fullName evidence="2">Uncharacterized protein</fullName>
    </submittedName>
</protein>
<feature type="signal peptide" evidence="1">
    <location>
        <begin position="1"/>
        <end position="21"/>
    </location>
</feature>
<keyword evidence="1" id="KW-0732">Signal</keyword>
<sequence length="81" mass="9240">MGATVLHCFIFFLLCLYPCSGEFLQAQQFRLEYFVFLKENEMEKVILNFNVEVIAARLAAIGKKGGNLYWATSQEQPISSI</sequence>
<reference evidence="2 3" key="1">
    <citation type="journal article" date="2018" name="PLoS Genet.">
        <title>Population sequencing reveals clonal diversity and ancestral inbreeding in the grapevine cultivar Chardonnay.</title>
        <authorList>
            <person name="Roach M.J."/>
            <person name="Johnson D.L."/>
            <person name="Bohlmann J."/>
            <person name="van Vuuren H.J."/>
            <person name="Jones S.J."/>
            <person name="Pretorius I.S."/>
            <person name="Schmidt S.A."/>
            <person name="Borneman A.R."/>
        </authorList>
    </citation>
    <scope>NUCLEOTIDE SEQUENCE [LARGE SCALE GENOMIC DNA]</scope>
    <source>
        <strain evidence="3">cv. Chardonnay</strain>
        <tissue evidence="2">Leaf</tissue>
    </source>
</reference>
<organism evidence="2 3">
    <name type="scientific">Vitis vinifera</name>
    <name type="common">Grape</name>
    <dbReference type="NCBI Taxonomy" id="29760"/>
    <lineage>
        <taxon>Eukaryota</taxon>
        <taxon>Viridiplantae</taxon>
        <taxon>Streptophyta</taxon>
        <taxon>Embryophyta</taxon>
        <taxon>Tracheophyta</taxon>
        <taxon>Spermatophyta</taxon>
        <taxon>Magnoliopsida</taxon>
        <taxon>eudicotyledons</taxon>
        <taxon>Gunneridae</taxon>
        <taxon>Pentapetalae</taxon>
        <taxon>rosids</taxon>
        <taxon>Vitales</taxon>
        <taxon>Vitaceae</taxon>
        <taxon>Viteae</taxon>
        <taxon>Vitis</taxon>
    </lineage>
</organism>
<evidence type="ECO:0000256" key="1">
    <source>
        <dbReference type="SAM" id="SignalP"/>
    </source>
</evidence>
<proteinExistence type="predicted"/>
<feature type="chain" id="PRO_5019406096" evidence="1">
    <location>
        <begin position="22"/>
        <end position="81"/>
    </location>
</feature>
<accession>A0A438JP08</accession>
<evidence type="ECO:0000313" key="2">
    <source>
        <dbReference type="EMBL" id="RVX10664.1"/>
    </source>
</evidence>
<dbReference type="Proteomes" id="UP000288805">
    <property type="component" value="Unassembled WGS sequence"/>
</dbReference>
<gene>
    <name evidence="2" type="ORF">CK203_018206</name>
</gene>